<dbReference type="AlphaFoldDB" id="A0A3S0V413"/>
<keyword evidence="3" id="KW-1185">Reference proteome</keyword>
<evidence type="ECO:0000313" key="2">
    <source>
        <dbReference type="EMBL" id="RTZ16882.1"/>
    </source>
</evidence>
<evidence type="ECO:0000256" key="1">
    <source>
        <dbReference type="SAM" id="SignalP"/>
    </source>
</evidence>
<gene>
    <name evidence="2" type="ORF">EJ063_08835</name>
</gene>
<dbReference type="InterPro" id="IPR020008">
    <property type="entry name" value="GlyGly_CTERM"/>
</dbReference>
<evidence type="ECO:0000313" key="3">
    <source>
        <dbReference type="Proteomes" id="UP000268973"/>
    </source>
</evidence>
<accession>A0A3S0V413</accession>
<feature type="chain" id="PRO_5018712149" evidence="1">
    <location>
        <begin position="24"/>
        <end position="535"/>
    </location>
</feature>
<dbReference type="Proteomes" id="UP000268973">
    <property type="component" value="Unassembled WGS sequence"/>
</dbReference>
<keyword evidence="1" id="KW-0732">Signal</keyword>
<comment type="caution">
    <text evidence="2">The sequence shown here is derived from an EMBL/GenBank/DDBJ whole genome shotgun (WGS) entry which is preliminary data.</text>
</comment>
<feature type="signal peptide" evidence="1">
    <location>
        <begin position="1"/>
        <end position="23"/>
    </location>
</feature>
<dbReference type="NCBIfam" id="TIGR03501">
    <property type="entry name" value="GlyGly_CTERM"/>
    <property type="match status" value="1"/>
</dbReference>
<organism evidence="2 3">
    <name type="scientific">Vibrio aquaticus</name>
    <dbReference type="NCBI Taxonomy" id="2496559"/>
    <lineage>
        <taxon>Bacteria</taxon>
        <taxon>Pseudomonadati</taxon>
        <taxon>Pseudomonadota</taxon>
        <taxon>Gammaproteobacteria</taxon>
        <taxon>Vibrionales</taxon>
        <taxon>Vibrionaceae</taxon>
        <taxon>Vibrio</taxon>
    </lineage>
</organism>
<dbReference type="InterPro" id="IPR015943">
    <property type="entry name" value="WD40/YVTN_repeat-like_dom_sf"/>
</dbReference>
<dbReference type="InterPro" id="IPR022562">
    <property type="entry name" value="DUF3466"/>
</dbReference>
<name>A0A3S0V413_9VIBR</name>
<protein>
    <submittedName>
        <fullName evidence="2">DUF3466 family protein</fullName>
    </submittedName>
</protein>
<dbReference type="OrthoDB" id="6395565at2"/>
<reference evidence="2 3" key="1">
    <citation type="submission" date="2018-12" db="EMBL/GenBank/DDBJ databases">
        <title>Vibrio sp. isolated from China Sea.</title>
        <authorList>
            <person name="Li Y."/>
        </authorList>
    </citation>
    <scope>NUCLEOTIDE SEQUENCE [LARGE SCALE GENOMIC DNA]</scope>
    <source>
        <strain evidence="2 3">BEI207</strain>
    </source>
</reference>
<sequence length="535" mass="57037">MSSKIFKISAVAATVAASFAVNAALYNVYLEDPEGTSSSIQSYGVAVTDESTSCWGSSCSDATSKMAVEVKRYREGFSYRDEAPFFLPFGWQYLDDNYDGFRSYCYRYLGYTDTLCENWATAQYTNGYQKEQSGNYAGSIAYLDGVQLSFSENTVVNAINGAGDPVGNARNGGTNRNLGFIDTTSDTPSGGDFLSSHYSTSKTLAAGGTNTIFTTGSITRNNVDTSNTLIYTSKPTIWVTGISTELNWQGNKSASGDSRAQGSIQDIILDPSVNTTLYAVGYTSDSDVRLKAAVFKSTDSGSTWSNGSLVQSFPYGSSEYANQTLKAVNDNKIAIGEAKLNEVLNGAYANTLFYVNNLDSPTYKAFSGSIFFNGANGKAGNINNNNDVVGTIDFETHKETDGKPRAQRGFIANLGTVTDSAPIGGSARYLDDLTYGSNASTNNNLYRIIEAADINDAGVIAATAYYCPNGYNSEAIDASCSGSSSLVAVKLVPINGATASNIETRPVETAKVERQGGTLGFFALTLLGLLGFRRK</sequence>
<proteinExistence type="predicted"/>
<dbReference type="Gene3D" id="2.130.10.10">
    <property type="entry name" value="YVTN repeat-like/Quinoprotein amine dehydrogenase"/>
    <property type="match status" value="1"/>
</dbReference>
<dbReference type="Pfam" id="PF11949">
    <property type="entry name" value="DUF3466"/>
    <property type="match status" value="1"/>
</dbReference>
<dbReference type="EMBL" id="RXZH01000002">
    <property type="protein sequence ID" value="RTZ16882.1"/>
    <property type="molecule type" value="Genomic_DNA"/>
</dbReference>
<dbReference type="RefSeq" id="WP_126573902.1">
    <property type="nucleotide sequence ID" value="NZ_RXZH01000002.1"/>
</dbReference>